<accession>A0A1H2Q1S2</accession>
<evidence type="ECO:0000313" key="2">
    <source>
        <dbReference type="Proteomes" id="UP000199488"/>
    </source>
</evidence>
<evidence type="ECO:0000313" key="1">
    <source>
        <dbReference type="EMBL" id="SDW01081.1"/>
    </source>
</evidence>
<dbReference type="RefSeq" id="WP_091610097.1">
    <property type="nucleotide sequence ID" value="NZ_FNNC01000001.1"/>
</dbReference>
<organism evidence="1 2">
    <name type="scientific">Marinococcus luteus</name>
    <dbReference type="NCBI Taxonomy" id="1122204"/>
    <lineage>
        <taxon>Bacteria</taxon>
        <taxon>Bacillati</taxon>
        <taxon>Bacillota</taxon>
        <taxon>Bacilli</taxon>
        <taxon>Bacillales</taxon>
        <taxon>Bacillaceae</taxon>
        <taxon>Marinococcus</taxon>
    </lineage>
</organism>
<dbReference type="EMBL" id="FNNC01000001">
    <property type="protein sequence ID" value="SDW01081.1"/>
    <property type="molecule type" value="Genomic_DNA"/>
</dbReference>
<dbReference type="AlphaFoldDB" id="A0A1H2Q1S2"/>
<protein>
    <submittedName>
        <fullName evidence="1">Uncharacterized protein</fullName>
    </submittedName>
</protein>
<proteinExistence type="predicted"/>
<dbReference type="Proteomes" id="UP000199488">
    <property type="component" value="Unassembled WGS sequence"/>
</dbReference>
<dbReference type="OrthoDB" id="9857250at2"/>
<sequence length="73" mass="8537">MGVVYIDRQIRQVQVIICSEGHMLHCLVWPGEGGWVADIHSMQNSGFHPTFERVYFPENEEIIQLGRHIYVLR</sequence>
<reference evidence="1 2" key="1">
    <citation type="submission" date="2016-10" db="EMBL/GenBank/DDBJ databases">
        <authorList>
            <person name="de Groot N.N."/>
        </authorList>
    </citation>
    <scope>NUCLEOTIDE SEQUENCE [LARGE SCALE GENOMIC DNA]</scope>
    <source>
        <strain evidence="1 2">DSM 23126</strain>
    </source>
</reference>
<gene>
    <name evidence="1" type="ORF">SAMN05421781_0100</name>
</gene>
<keyword evidence="2" id="KW-1185">Reference proteome</keyword>
<name>A0A1H2Q1S2_9BACI</name>